<dbReference type="Pfam" id="PF00076">
    <property type="entry name" value="RRM_1"/>
    <property type="match status" value="1"/>
</dbReference>
<dbReference type="AlphaFoldDB" id="A0AAJ7IUX8"/>
<gene>
    <name evidence="4" type="primary">LOC108623461</name>
</gene>
<dbReference type="RefSeq" id="XP_017877472.1">
    <property type="nucleotide sequence ID" value="XM_018021983.2"/>
</dbReference>
<accession>A0AAJ7IUX8</accession>
<dbReference type="CDD" id="cd00590">
    <property type="entry name" value="RRM_SF"/>
    <property type="match status" value="1"/>
</dbReference>
<feature type="domain" description="RRM" evidence="2">
    <location>
        <begin position="210"/>
        <end position="281"/>
    </location>
</feature>
<keyword evidence="3" id="KW-1185">Reference proteome</keyword>
<dbReference type="SUPFAM" id="SSF54928">
    <property type="entry name" value="RNA-binding domain, RBD"/>
    <property type="match status" value="2"/>
</dbReference>
<dbReference type="GeneID" id="108623461"/>
<dbReference type="InterPro" id="IPR035979">
    <property type="entry name" value="RBD_domain_sf"/>
</dbReference>
<protein>
    <submittedName>
        <fullName evidence="4">Uncharacterized protein LOC108623461</fullName>
    </submittedName>
</protein>
<dbReference type="Proteomes" id="UP000694925">
    <property type="component" value="Unplaced"/>
</dbReference>
<keyword evidence="1" id="KW-0694">RNA-binding</keyword>
<name>A0AAJ7IUX8_9HYME</name>
<evidence type="ECO:0000259" key="2">
    <source>
        <dbReference type="SMART" id="SM00360"/>
    </source>
</evidence>
<dbReference type="Gene3D" id="3.30.70.330">
    <property type="match status" value="1"/>
</dbReference>
<evidence type="ECO:0000313" key="3">
    <source>
        <dbReference type="Proteomes" id="UP000694925"/>
    </source>
</evidence>
<organism evidence="3 4">
    <name type="scientific">Ceratina calcarata</name>
    <dbReference type="NCBI Taxonomy" id="156304"/>
    <lineage>
        <taxon>Eukaryota</taxon>
        <taxon>Metazoa</taxon>
        <taxon>Ecdysozoa</taxon>
        <taxon>Arthropoda</taxon>
        <taxon>Hexapoda</taxon>
        <taxon>Insecta</taxon>
        <taxon>Pterygota</taxon>
        <taxon>Neoptera</taxon>
        <taxon>Endopterygota</taxon>
        <taxon>Hymenoptera</taxon>
        <taxon>Apocrita</taxon>
        <taxon>Aculeata</taxon>
        <taxon>Apoidea</taxon>
        <taxon>Anthophila</taxon>
        <taxon>Apidae</taxon>
        <taxon>Ceratina</taxon>
        <taxon>Zadontomerus</taxon>
    </lineage>
</organism>
<dbReference type="GO" id="GO:0003723">
    <property type="term" value="F:RNA binding"/>
    <property type="evidence" value="ECO:0007669"/>
    <property type="project" value="UniProtKB-KW"/>
</dbReference>
<dbReference type="SMART" id="SM00360">
    <property type="entry name" value="RRM"/>
    <property type="match status" value="1"/>
</dbReference>
<evidence type="ECO:0000313" key="4">
    <source>
        <dbReference type="RefSeq" id="XP_017877472.1"/>
    </source>
</evidence>
<proteinExistence type="predicted"/>
<evidence type="ECO:0000256" key="1">
    <source>
        <dbReference type="ARBA" id="ARBA00022884"/>
    </source>
</evidence>
<dbReference type="KEGG" id="ccal:108623461"/>
<sequence length="290" mass="33367">MDLEKFYDEKDGAYLIHFANNGRLSLSEINEKFSTYGKVLSIKDRGQPYGLIFIRYENLNDTLNAITGCLADKSIHILPHKTKSKKKEDGTLNIQRTSFENNEQQCNNDINTFKWNSTVNKIYRDIKRRSINISSQTRSLLLDPWESKNLQVMSNSNSSTWSLTTNDHTKGIPQFDTTKMPALISNDEKYKVHRTHPSSQKNVTIVLAHEIIVANIPHNVNVHYILHLFNKYDPLSASLIKTTPKTGIRYCHVYYETQEQADAIVKEFDSYSLFNTKLIVVTPCQLMEVS</sequence>
<dbReference type="InterPro" id="IPR000504">
    <property type="entry name" value="RRM_dom"/>
</dbReference>
<dbReference type="InterPro" id="IPR012677">
    <property type="entry name" value="Nucleotide-bd_a/b_plait_sf"/>
</dbReference>
<reference evidence="4" key="1">
    <citation type="submission" date="2025-08" db="UniProtKB">
        <authorList>
            <consortium name="RefSeq"/>
        </authorList>
    </citation>
    <scope>IDENTIFICATION</scope>
    <source>
        <tissue evidence="4">Whole body</tissue>
    </source>
</reference>